<comment type="cofactor">
    <cofactor evidence="1 10">
        <name>FAD</name>
        <dbReference type="ChEBI" id="CHEBI:57692"/>
    </cofactor>
</comment>
<dbReference type="InterPro" id="IPR001613">
    <property type="entry name" value="Flavin_amine_oxidase"/>
</dbReference>
<dbReference type="SUPFAM" id="SSF54373">
    <property type="entry name" value="FAD-linked reductases, C-terminal domain"/>
    <property type="match status" value="1"/>
</dbReference>
<dbReference type="RefSeq" id="XP_022650754.1">
    <property type="nucleotide sequence ID" value="XM_022795019.1"/>
</dbReference>
<feature type="compositionally biased region" description="Polar residues" evidence="11">
    <location>
        <begin position="113"/>
        <end position="129"/>
    </location>
</feature>
<dbReference type="PANTHER" id="PTHR43563">
    <property type="entry name" value="AMINE OXIDASE"/>
    <property type="match status" value="1"/>
</dbReference>
<evidence type="ECO:0000256" key="6">
    <source>
        <dbReference type="ARBA" id="ARBA00048448"/>
    </source>
</evidence>
<dbReference type="SUPFAM" id="SSF51905">
    <property type="entry name" value="FAD/NAD(P)-binding domain"/>
    <property type="match status" value="1"/>
</dbReference>
<keyword evidence="10" id="KW-0472">Membrane</keyword>
<evidence type="ECO:0000256" key="2">
    <source>
        <dbReference type="ARBA" id="ARBA00004362"/>
    </source>
</evidence>
<keyword evidence="10" id="KW-0285">Flavoprotein</keyword>
<comment type="similarity">
    <text evidence="3 10">Belongs to the flavin monoamine oxidase family.</text>
</comment>
<keyword evidence="4 10" id="KW-0560">Oxidoreductase</keyword>
<evidence type="ECO:0000256" key="7">
    <source>
        <dbReference type="ARBA" id="ARBA00049354"/>
    </source>
</evidence>
<dbReference type="Proteomes" id="UP000594260">
    <property type="component" value="Unplaced"/>
</dbReference>
<dbReference type="GO" id="GO:0005741">
    <property type="term" value="C:mitochondrial outer membrane"/>
    <property type="evidence" value="ECO:0007669"/>
    <property type="project" value="UniProtKB-SubCell"/>
</dbReference>
<comment type="catalytic activity">
    <reaction evidence="6">
        <text>a secondary aliphatic amine + O2 + H2O = a primary amine + an aldehyde + H2O2</text>
        <dbReference type="Rhea" id="RHEA:26414"/>
        <dbReference type="ChEBI" id="CHEBI:15377"/>
        <dbReference type="ChEBI" id="CHEBI:15379"/>
        <dbReference type="ChEBI" id="CHEBI:16240"/>
        <dbReference type="ChEBI" id="CHEBI:17478"/>
        <dbReference type="ChEBI" id="CHEBI:58855"/>
        <dbReference type="ChEBI" id="CHEBI:65296"/>
        <dbReference type="EC" id="1.4.3.4"/>
    </reaction>
</comment>
<evidence type="ECO:0000256" key="5">
    <source>
        <dbReference type="ARBA" id="ARBA00045409"/>
    </source>
</evidence>
<dbReference type="PANTHER" id="PTHR43563:SF1">
    <property type="entry name" value="AMINE OXIDASE [FLAVIN-CONTAINING] B"/>
    <property type="match status" value="1"/>
</dbReference>
<dbReference type="Gene3D" id="3.90.660.10">
    <property type="match status" value="1"/>
</dbReference>
<dbReference type="InParanoid" id="A0A7M7JQF1"/>
<evidence type="ECO:0000256" key="11">
    <source>
        <dbReference type="SAM" id="MobiDB-lite"/>
    </source>
</evidence>
<evidence type="ECO:0000313" key="14">
    <source>
        <dbReference type="Proteomes" id="UP000594260"/>
    </source>
</evidence>
<feature type="binding site" evidence="9">
    <location>
        <position position="607"/>
    </location>
    <ligand>
        <name>FAD</name>
        <dbReference type="ChEBI" id="CHEBI:57692"/>
    </ligand>
</feature>
<dbReference type="InterPro" id="IPR050703">
    <property type="entry name" value="Flavin_MAO"/>
</dbReference>
<evidence type="ECO:0000259" key="12">
    <source>
        <dbReference type="Pfam" id="PF01593"/>
    </source>
</evidence>
<keyword evidence="10" id="KW-0274">FAD</keyword>
<feature type="region of interest" description="Disordered" evidence="11">
    <location>
        <begin position="65"/>
        <end position="165"/>
    </location>
</feature>
<feature type="region of interest" description="Disordered" evidence="11">
    <location>
        <begin position="231"/>
        <end position="272"/>
    </location>
</feature>
<organism evidence="13 14">
    <name type="scientific">Varroa destructor</name>
    <name type="common">Honeybee mite</name>
    <dbReference type="NCBI Taxonomy" id="109461"/>
    <lineage>
        <taxon>Eukaryota</taxon>
        <taxon>Metazoa</taxon>
        <taxon>Ecdysozoa</taxon>
        <taxon>Arthropoda</taxon>
        <taxon>Chelicerata</taxon>
        <taxon>Arachnida</taxon>
        <taxon>Acari</taxon>
        <taxon>Parasitiformes</taxon>
        <taxon>Mesostigmata</taxon>
        <taxon>Gamasina</taxon>
        <taxon>Dermanyssoidea</taxon>
        <taxon>Varroidae</taxon>
        <taxon>Varroa</taxon>
    </lineage>
</organism>
<dbReference type="Gene3D" id="1.10.405.10">
    <property type="entry name" value="Guanine Nucleotide Dissociation Inhibitor, domain 1"/>
    <property type="match status" value="1"/>
</dbReference>
<comment type="function">
    <text evidence="5">Catalyzes the oxidative deamination of primary and some secondary amines such as neurotransmitters, and exogenous amines including the tertiary amine, neurotoxin 1-methyl-4-phenyl-1,2,3,6-tetrahydropyridine (MPTP), with concomitant reduction of oxygen to hydrogen peroxide and participates in the metabolism of neuroactive and vasoactive amines in the central nervous system and peripheral tissues. Preferentially degrades benzylamine and phenylethylamine.</text>
</comment>
<dbReference type="EnsemblMetazoa" id="XM_022795019">
    <property type="protein sequence ID" value="XP_022650754"/>
    <property type="gene ID" value="LOC111245961"/>
</dbReference>
<feature type="binding site" evidence="9">
    <location>
        <position position="384"/>
    </location>
    <ligand>
        <name>FAD</name>
        <dbReference type="ChEBI" id="CHEBI:57692"/>
    </ligand>
</feature>
<dbReference type="PRINTS" id="PR00757">
    <property type="entry name" value="AMINEOXDASEF"/>
</dbReference>
<feature type="binding site" evidence="9">
    <location>
        <begin position="403"/>
        <end position="404"/>
    </location>
    <ligand>
        <name>FAD</name>
        <dbReference type="ChEBI" id="CHEBI:57692"/>
    </ligand>
</feature>
<keyword evidence="14" id="KW-1185">Reference proteome</keyword>
<dbReference type="EC" id="1.4.3.-" evidence="10"/>
<reference evidence="13" key="1">
    <citation type="submission" date="2021-01" db="UniProtKB">
        <authorList>
            <consortium name="EnsemblMetazoa"/>
        </authorList>
    </citation>
    <scope>IDENTIFICATION</scope>
</reference>
<dbReference type="OrthoDB" id="337104at2759"/>
<feature type="binding site" evidence="9">
    <location>
        <position position="716"/>
    </location>
    <ligand>
        <name>substrate</name>
    </ligand>
</feature>
<dbReference type="KEGG" id="vde:111245961"/>
<comment type="catalytic activity">
    <reaction evidence="8">
        <text>N-acetylputrescine + O2 + H2O = 4-acetamidobutanal + H2O2 + NH4(+)</text>
        <dbReference type="Rhea" id="RHEA:70283"/>
        <dbReference type="ChEBI" id="CHEBI:7386"/>
        <dbReference type="ChEBI" id="CHEBI:15377"/>
        <dbReference type="ChEBI" id="CHEBI:15379"/>
        <dbReference type="ChEBI" id="CHEBI:16240"/>
        <dbReference type="ChEBI" id="CHEBI:28938"/>
        <dbReference type="ChEBI" id="CHEBI:58263"/>
    </reaction>
    <physiologicalReaction direction="left-to-right" evidence="8">
        <dbReference type="Rhea" id="RHEA:70284"/>
    </physiologicalReaction>
</comment>
<dbReference type="GO" id="GO:0008131">
    <property type="term" value="F:primary methylamine oxidase activity"/>
    <property type="evidence" value="ECO:0007669"/>
    <property type="project" value="UniProtKB-ARBA"/>
</dbReference>
<evidence type="ECO:0000256" key="10">
    <source>
        <dbReference type="RuleBase" id="RU362067"/>
    </source>
</evidence>
<feature type="compositionally biased region" description="Basic and acidic residues" evidence="11">
    <location>
        <begin position="8"/>
        <end position="34"/>
    </location>
</feature>
<keyword evidence="10" id="KW-0812">Transmembrane</keyword>
<feature type="domain" description="Amine oxidase" evidence="12">
    <location>
        <begin position="383"/>
        <end position="824"/>
    </location>
</feature>
<evidence type="ECO:0000256" key="1">
    <source>
        <dbReference type="ARBA" id="ARBA00001974"/>
    </source>
</evidence>
<evidence type="ECO:0000313" key="13">
    <source>
        <dbReference type="EnsemblMetazoa" id="XP_022650754"/>
    </source>
</evidence>
<dbReference type="InterPro" id="IPR002937">
    <property type="entry name" value="Amino_oxidase"/>
</dbReference>
<dbReference type="InterPro" id="IPR036188">
    <property type="entry name" value="FAD/NAD-bd_sf"/>
</dbReference>
<comment type="subcellular location">
    <subcellularLocation>
        <location evidence="2">Mitochondrion outer membrane</location>
        <topology evidence="2">Single-pass type IV membrane protein</topology>
        <orientation evidence="2">Cytoplasmic side</orientation>
    </subcellularLocation>
</comment>
<comment type="catalytic activity">
    <reaction evidence="7">
        <text>benzylamine + O2 + H2O = benzaldehyde + H2O2 + NH4(+)</text>
        <dbReference type="Rhea" id="RHEA:59424"/>
        <dbReference type="ChEBI" id="CHEBI:15377"/>
        <dbReference type="ChEBI" id="CHEBI:15379"/>
        <dbReference type="ChEBI" id="CHEBI:16240"/>
        <dbReference type="ChEBI" id="CHEBI:17169"/>
        <dbReference type="ChEBI" id="CHEBI:28938"/>
        <dbReference type="ChEBI" id="CHEBI:225238"/>
    </reaction>
    <physiologicalReaction direction="left-to-right" evidence="7">
        <dbReference type="Rhea" id="RHEA:59425"/>
    </physiologicalReaction>
</comment>
<name>A0A7M7JQF1_VARDE</name>
<protein>
    <recommendedName>
        <fullName evidence="10">Amine oxidase</fullName>
        <ecNumber evidence="10">1.4.3.-</ecNumber>
    </recommendedName>
</protein>
<evidence type="ECO:0000256" key="4">
    <source>
        <dbReference type="ARBA" id="ARBA00023002"/>
    </source>
</evidence>
<feature type="transmembrane region" description="Helical" evidence="10">
    <location>
        <begin position="315"/>
        <end position="336"/>
    </location>
</feature>
<evidence type="ECO:0000256" key="8">
    <source>
        <dbReference type="ARBA" id="ARBA00049430"/>
    </source>
</evidence>
<evidence type="ECO:0000256" key="3">
    <source>
        <dbReference type="ARBA" id="ARBA00005995"/>
    </source>
</evidence>
<keyword evidence="10" id="KW-1133">Transmembrane helix</keyword>
<feature type="compositionally biased region" description="Basic and acidic residues" evidence="11">
    <location>
        <begin position="65"/>
        <end position="89"/>
    </location>
</feature>
<proteinExistence type="inferred from homology"/>
<feature type="region of interest" description="Disordered" evidence="11">
    <location>
        <begin position="1"/>
        <end position="41"/>
    </location>
</feature>
<evidence type="ECO:0000256" key="9">
    <source>
        <dbReference type="PIRSR" id="PIRSR601613-1"/>
    </source>
</evidence>
<dbReference type="AlphaFoldDB" id="A0A7M7JQF1"/>
<dbReference type="Gene3D" id="3.50.50.60">
    <property type="entry name" value="FAD/NAD(P)-binding domain"/>
    <property type="match status" value="1"/>
</dbReference>
<dbReference type="Pfam" id="PF01593">
    <property type="entry name" value="Amino_oxidase"/>
    <property type="match status" value="1"/>
</dbReference>
<dbReference type="GO" id="GO:0097621">
    <property type="term" value="F:monoamine oxidase activity"/>
    <property type="evidence" value="ECO:0007669"/>
    <property type="project" value="UniProtKB-EC"/>
</dbReference>
<accession>A0A7M7JQF1</accession>
<dbReference type="GeneID" id="111245961"/>
<sequence length="837" mass="93474">MADPKLAPGKDKTEDKTKPKKDNGQFKKYGHLELDGSFTAQQPRNIKLAADARKIDMSIEQIKLEPASKRLSHQESQGHLDSKPDRTEMRSSTLGSNGARKEAVEVEPAGSKPVSQRLISPVVASTNKQEQPDDSAGKKKKVKGQPKLEDQQQQQQQRIPLKTEIEDIAKGHKIGERHPKAYLEKPAWPKLIEGIPANNEKEVKPGRVIVPQADLDKPLVDDVDVLAPIANSKRVRKRPSGQGSPKKQDVVKNQKVPVGKVSSEQPSSLAGRPISADTLKHFTVNGVKHPATKALEQSVLKTPGRRRRRRVQTQGIGFLHGFLFSLIFISVLAFYYPKYLPARLRGDTIEPDEDDTDTRIIPPHSPSLNTPNGLPVIVVGGGLSGLSAARQLMKMGREFLVIEARDRVGGTIRSQEFKGFGIMDYGGSYIGPNQTHIRRVIEELALGGLLYKVYDKDKDVYFVRGKRYVTEQKFRPKFANSTVEKDVLTFFSLFEKYAAEVPLEKPWEAPRAHEWDYQTVKQFIVENCKTNECRDLGTWYIQVNMACEPFEISLLYALWIARQSEGLEHLTAVTGGAQEMKLLGGMQKLPEAMAASLKWRVKLKCPVVSITHGSTAVHVVCEDGRNFMGSHAILAMSPHLMTKIHFRPSVGSHRIQLQQRMPMGSAWKVQLYYKETFWRSMGFSGAIEIMSDQEDYVTSILDDSKPDCSCPSLTGFVVGDKARKFLNEKWETRRDNFVTTIAKAFNSTLAYNFTKYEEHNWMNDEYSGGCYSSLMPPGVLTTFKSVLSDPIGQIHYAGSDTATEWLGFMSGAIMAGERAAKEIIISEGGKDSPTMSQ</sequence>